<evidence type="ECO:0000313" key="2">
    <source>
        <dbReference type="Proteomes" id="UP000623440"/>
    </source>
</evidence>
<protein>
    <submittedName>
        <fullName evidence="1">Uncharacterized protein</fullName>
    </submittedName>
</protein>
<evidence type="ECO:0000313" key="1">
    <source>
        <dbReference type="EMBL" id="MBD2536738.1"/>
    </source>
</evidence>
<dbReference type="EMBL" id="JACJSI010000538">
    <property type="protein sequence ID" value="MBD2536738.1"/>
    <property type="molecule type" value="Genomic_DNA"/>
</dbReference>
<organism evidence="1 2">
    <name type="scientific">Nostoc flagelliforme FACHB-838</name>
    <dbReference type="NCBI Taxonomy" id="2692904"/>
    <lineage>
        <taxon>Bacteria</taxon>
        <taxon>Bacillati</taxon>
        <taxon>Cyanobacteriota</taxon>
        <taxon>Cyanophyceae</taxon>
        <taxon>Nostocales</taxon>
        <taxon>Nostocaceae</taxon>
        <taxon>Nostoc</taxon>
    </lineage>
</organism>
<accession>A0ABR8E5J3</accession>
<keyword evidence="2" id="KW-1185">Reference proteome</keyword>
<sequence>MLALWMEAYIDISQWWPKTEDGSLLSVYAVHRQFEGSPNEVTRHTLTVARDGRLKKADIDNLVKLARICSVLSGELVTVNDIVKIQEDS</sequence>
<dbReference type="Proteomes" id="UP000623440">
    <property type="component" value="Unassembled WGS sequence"/>
</dbReference>
<proteinExistence type="predicted"/>
<name>A0ABR8E5J3_9NOSO</name>
<gene>
    <name evidence="1" type="ORF">H6G97_48840</name>
</gene>
<comment type="caution">
    <text evidence="1">The sequence shown here is derived from an EMBL/GenBank/DDBJ whole genome shotgun (WGS) entry which is preliminary data.</text>
</comment>
<reference evidence="1 2" key="1">
    <citation type="journal article" date="2020" name="ISME J.">
        <title>Comparative genomics reveals insights into cyanobacterial evolution and habitat adaptation.</title>
        <authorList>
            <person name="Chen M.Y."/>
            <person name="Teng W.K."/>
            <person name="Zhao L."/>
            <person name="Hu C.X."/>
            <person name="Zhou Y.K."/>
            <person name="Han B.P."/>
            <person name="Song L.R."/>
            <person name="Shu W.S."/>
        </authorList>
    </citation>
    <scope>NUCLEOTIDE SEQUENCE [LARGE SCALE GENOMIC DNA]</scope>
    <source>
        <strain evidence="1 2">FACHB-838</strain>
    </source>
</reference>